<evidence type="ECO:0000256" key="1">
    <source>
        <dbReference type="ARBA" id="ARBA00001166"/>
    </source>
</evidence>
<evidence type="ECO:0000256" key="5">
    <source>
        <dbReference type="ARBA" id="ARBA00036943"/>
    </source>
</evidence>
<comment type="similarity">
    <text evidence="3">Belongs to the pseudouridine synthase RluA family.</text>
</comment>
<accession>A0A212DHA0</accession>
<dbReference type="OrthoDB" id="428658at2759"/>
<comment type="catalytic activity">
    <reaction evidence="2">
        <text>uridine in 5S rRNA = pseudouridine in 5S rRNA</text>
        <dbReference type="Rhea" id="RHEA:47036"/>
        <dbReference type="Rhea" id="RHEA-COMP:11730"/>
        <dbReference type="Rhea" id="RHEA-COMP:11731"/>
        <dbReference type="ChEBI" id="CHEBI:65314"/>
        <dbReference type="ChEBI" id="CHEBI:65315"/>
    </reaction>
</comment>
<evidence type="ECO:0000256" key="4">
    <source>
        <dbReference type="ARBA" id="ARBA00023235"/>
    </source>
</evidence>
<keyword evidence="4" id="KW-0413">Isomerase</keyword>
<evidence type="ECO:0000256" key="7">
    <source>
        <dbReference type="ARBA" id="ARBA00041563"/>
    </source>
</evidence>
<evidence type="ECO:0000313" key="11">
    <source>
        <dbReference type="Proteomes" id="UP000242450"/>
    </source>
</evidence>
<evidence type="ECO:0000256" key="6">
    <source>
        <dbReference type="ARBA" id="ARBA00039953"/>
    </source>
</evidence>
<dbReference type="GO" id="GO:0009982">
    <property type="term" value="F:pseudouridine synthase activity"/>
    <property type="evidence" value="ECO:0007669"/>
    <property type="project" value="InterPro"/>
</dbReference>
<comment type="catalytic activity">
    <reaction evidence="5">
        <text>a uridine in tRNA = a pseudouridine in tRNA</text>
        <dbReference type="Rhea" id="RHEA:54572"/>
        <dbReference type="Rhea" id="RHEA-COMP:13339"/>
        <dbReference type="Rhea" id="RHEA-COMP:13934"/>
        <dbReference type="ChEBI" id="CHEBI:65314"/>
        <dbReference type="ChEBI" id="CHEBI:65315"/>
    </reaction>
</comment>
<dbReference type="InterPro" id="IPR006145">
    <property type="entry name" value="PsdUridine_synth_RsuA/RluA"/>
</dbReference>
<dbReference type="PANTHER" id="PTHR21600">
    <property type="entry name" value="MITOCHONDRIAL RNA PSEUDOURIDINE SYNTHASE"/>
    <property type="match status" value="1"/>
</dbReference>
<protein>
    <recommendedName>
        <fullName evidence="6">Pseudouridylate synthase RPUSD4, mitochondrial</fullName>
    </recommendedName>
    <alternativeName>
        <fullName evidence="7">RNA pseudouridylate synthase domain-containing protein 4</fullName>
    </alternativeName>
</protein>
<name>A0A212DHA0_CEREH</name>
<keyword evidence="11" id="KW-1185">Reference proteome</keyword>
<reference evidence="10 11" key="1">
    <citation type="journal article" date="2018" name="Mol. Genet. Genomics">
        <title>The red deer Cervus elaphus genome CerEla1.0: sequencing, annotating, genes, and chromosomes.</title>
        <authorList>
            <person name="Bana N.A."/>
            <person name="Nyiri A."/>
            <person name="Nagy J."/>
            <person name="Frank K."/>
            <person name="Nagy T."/>
            <person name="Steger V."/>
            <person name="Schiller M."/>
            <person name="Lakatos P."/>
            <person name="Sugar L."/>
            <person name="Horn P."/>
            <person name="Barta E."/>
            <person name="Orosz L."/>
        </authorList>
    </citation>
    <scope>NUCLEOTIDE SEQUENCE [LARGE SCALE GENOMIC DNA]</scope>
    <source>
        <strain evidence="10">Hungarian</strain>
    </source>
</reference>
<sequence length="324" mass="36115">MAASGCSAPGLWVRGSGQCLGSLFTLFSKPLCSAAAAASRPLDAQRLAERLRAQKQQQKTKEPAPTNPVQRRVRELVRFTEQLQRVHPNVLAKALSRGIVHQDKDLVVINKPYGLPVHVFYNQHIYFRSKKDRAVTVRVPVPEAGVVDIPIVEKEAQGQQRHHKMTLSPSYRMDDGKMVRVRSSRNAQLALTQYRALSSSPSAALLELQPVTGIKHQLRVHLSFGLDCPILGDHKYSDWNRLAPQKLSAGILKKLGLQQSKARHLPLHLHACQLTLPALQPRTEELTLLCKPPRYFVNSLHRLGLKMPSRDHGADEEATQPGAQ</sequence>
<dbReference type="Proteomes" id="UP000242450">
    <property type="component" value="Chromosome 2"/>
</dbReference>
<dbReference type="PANTHER" id="PTHR21600:SF83">
    <property type="entry name" value="PSEUDOURIDYLATE SYNTHASE RPUSD4, MITOCHONDRIAL"/>
    <property type="match status" value="1"/>
</dbReference>
<proteinExistence type="inferred from homology"/>
<comment type="caution">
    <text evidence="10">The sequence shown here is derived from an EMBL/GenBank/DDBJ whole genome shotgun (WGS) entry which is preliminary data.</text>
</comment>
<dbReference type="GO" id="GO:0001522">
    <property type="term" value="P:pseudouridine synthesis"/>
    <property type="evidence" value="ECO:0007669"/>
    <property type="project" value="InterPro"/>
</dbReference>
<dbReference type="AlphaFoldDB" id="A0A212DHA0"/>
<dbReference type="Pfam" id="PF00849">
    <property type="entry name" value="PseudoU_synth_2"/>
    <property type="match status" value="1"/>
</dbReference>
<evidence type="ECO:0000259" key="9">
    <source>
        <dbReference type="Pfam" id="PF00849"/>
    </source>
</evidence>
<gene>
    <name evidence="10" type="ORF">Celaphus_00013493</name>
</gene>
<feature type="region of interest" description="Disordered" evidence="8">
    <location>
        <begin position="51"/>
        <end position="71"/>
    </location>
</feature>
<organism evidence="10 11">
    <name type="scientific">Cervus elaphus hippelaphus</name>
    <name type="common">European red deer</name>
    <dbReference type="NCBI Taxonomy" id="46360"/>
    <lineage>
        <taxon>Eukaryota</taxon>
        <taxon>Metazoa</taxon>
        <taxon>Chordata</taxon>
        <taxon>Craniata</taxon>
        <taxon>Vertebrata</taxon>
        <taxon>Euteleostomi</taxon>
        <taxon>Mammalia</taxon>
        <taxon>Eutheria</taxon>
        <taxon>Laurasiatheria</taxon>
        <taxon>Artiodactyla</taxon>
        <taxon>Ruminantia</taxon>
        <taxon>Pecora</taxon>
        <taxon>Cervidae</taxon>
        <taxon>Cervinae</taxon>
        <taxon>Cervus</taxon>
    </lineage>
</organism>
<dbReference type="InterPro" id="IPR020103">
    <property type="entry name" value="PsdUridine_synth_cat_dom_sf"/>
</dbReference>
<dbReference type="InterPro" id="IPR050188">
    <property type="entry name" value="RluA_PseudoU_synthase"/>
</dbReference>
<dbReference type="Gene3D" id="3.30.2350.10">
    <property type="entry name" value="Pseudouridine synthase"/>
    <property type="match status" value="1"/>
</dbReference>
<dbReference type="SUPFAM" id="SSF55120">
    <property type="entry name" value="Pseudouridine synthase"/>
    <property type="match status" value="1"/>
</dbReference>
<dbReference type="GO" id="GO:0003723">
    <property type="term" value="F:RNA binding"/>
    <property type="evidence" value="ECO:0007669"/>
    <property type="project" value="InterPro"/>
</dbReference>
<dbReference type="EMBL" id="MKHE01000002">
    <property type="protein sequence ID" value="OWK17613.1"/>
    <property type="molecule type" value="Genomic_DNA"/>
</dbReference>
<evidence type="ECO:0000313" key="10">
    <source>
        <dbReference type="EMBL" id="OWK17613.1"/>
    </source>
</evidence>
<feature type="domain" description="Pseudouridine synthase RsuA/RluA-like" evidence="9">
    <location>
        <begin position="145"/>
        <end position="223"/>
    </location>
</feature>
<evidence type="ECO:0000256" key="2">
    <source>
        <dbReference type="ARBA" id="ARBA00001896"/>
    </source>
</evidence>
<evidence type="ECO:0000256" key="8">
    <source>
        <dbReference type="SAM" id="MobiDB-lite"/>
    </source>
</evidence>
<evidence type="ECO:0000256" key="3">
    <source>
        <dbReference type="ARBA" id="ARBA00010876"/>
    </source>
</evidence>
<comment type="catalytic activity">
    <reaction evidence="1">
        <text>a uridine in mRNA = a pseudouridine in mRNA</text>
        <dbReference type="Rhea" id="RHEA:56644"/>
        <dbReference type="Rhea" id="RHEA-COMP:14658"/>
        <dbReference type="Rhea" id="RHEA-COMP:14659"/>
        <dbReference type="ChEBI" id="CHEBI:65314"/>
        <dbReference type="ChEBI" id="CHEBI:65315"/>
    </reaction>
</comment>